<evidence type="ECO:0008006" key="2">
    <source>
        <dbReference type="Google" id="ProtNLM"/>
    </source>
</evidence>
<dbReference type="EMBL" id="CP017904">
    <property type="protein sequence ID" value="ARP21772.1"/>
    <property type="molecule type" value="Genomic_DNA"/>
</dbReference>
<dbReference type="AlphaFoldDB" id="A0A1W6UUY5"/>
<protein>
    <recommendedName>
        <fullName evidence="2">Lipoprotein</fullName>
    </recommendedName>
</protein>
<reference evidence="1" key="1">
    <citation type="submission" date="2016-10" db="EMBL/GenBank/DDBJ databases">
        <title>The High Quality Genome of Vibrio alginolyticus K01M1.</title>
        <authorList>
            <person name="Wendling C."/>
            <person name="Chibani C.M."/>
            <person name="Hertel R."/>
            <person name="Sproer C."/>
            <person name="Bunk B."/>
            <person name="Overmann J."/>
            <person name="Roth O."/>
            <person name="Liesegang H."/>
        </authorList>
    </citation>
    <scope>NUCLEOTIDE SEQUENCE</scope>
    <source>
        <strain evidence="1">K05K4</strain>
        <plasmid evidence="1">pL289</plasmid>
    </source>
</reference>
<sequence>MSPKLKWSVVAAIALLQGCASNPKQTELEKEKIALQKSLLETLEKYSAKAIEAKEMTLTTQSALLQLDSTPSDIYKITQERLRFAPGLDKPISFRDIQTDVKDPLKLIADLTNYEIDFGSRPAHTTVWVTLAKGQRSAQDWIYDIHDQAKGRISIDIYPNKDALSMNGTAEMGEMKNGKIFVSFNTSN</sequence>
<keyword evidence="1" id="KW-0614">Plasmid</keyword>
<name>A0A1W6UUY5_VIBAL</name>
<gene>
    <name evidence="1" type="ORF">K05K4_50700</name>
</gene>
<dbReference type="PROSITE" id="PS51257">
    <property type="entry name" value="PROKAR_LIPOPROTEIN"/>
    <property type="match status" value="1"/>
</dbReference>
<proteinExistence type="predicted"/>
<organism evidence="1">
    <name type="scientific">Vibrio alginolyticus</name>
    <dbReference type="NCBI Taxonomy" id="663"/>
    <lineage>
        <taxon>Bacteria</taxon>
        <taxon>Pseudomonadati</taxon>
        <taxon>Pseudomonadota</taxon>
        <taxon>Gammaproteobacteria</taxon>
        <taxon>Vibrionales</taxon>
        <taxon>Vibrionaceae</taxon>
        <taxon>Vibrio</taxon>
    </lineage>
</organism>
<accession>A0A1W6UUY5</accession>
<dbReference type="InterPro" id="IPR038140">
    <property type="entry name" value="DotD_sf"/>
</dbReference>
<geneLocation type="plasmid" evidence="1">
    <name>pL289</name>
</geneLocation>
<dbReference type="RefSeq" id="WP_025767437.1">
    <property type="nucleotide sequence ID" value="NZ_CP017893.1"/>
</dbReference>
<evidence type="ECO:0000313" key="1">
    <source>
        <dbReference type="EMBL" id="ARP21772.1"/>
    </source>
</evidence>
<dbReference type="Gene3D" id="3.55.50.60">
    <property type="entry name" value="DotD protein"/>
    <property type="match status" value="1"/>
</dbReference>